<proteinExistence type="predicted"/>
<keyword evidence="3" id="KW-1185">Reference proteome</keyword>
<accession>U6R8D2</accession>
<feature type="signal peptide" evidence="1">
    <location>
        <begin position="1"/>
        <end position="20"/>
    </location>
</feature>
<dbReference type="OrthoDB" id="1117162at2"/>
<dbReference type="EMBL" id="AQHY01000041">
    <property type="protein sequence ID" value="EOA52182.1"/>
    <property type="molecule type" value="Genomic_DNA"/>
</dbReference>
<dbReference type="Pfam" id="PF16961">
    <property type="entry name" value="OmpA_like"/>
    <property type="match status" value="1"/>
</dbReference>
<dbReference type="STRING" id="1121098.HMPREF1534_03933"/>
<protein>
    <recommendedName>
        <fullName evidence="4">Outer membrane protein beta-barrel domain-containing protein</fullName>
    </recommendedName>
</protein>
<evidence type="ECO:0000313" key="3">
    <source>
        <dbReference type="Proteomes" id="UP000017831"/>
    </source>
</evidence>
<evidence type="ECO:0000313" key="2">
    <source>
        <dbReference type="EMBL" id="EOA52182.1"/>
    </source>
</evidence>
<evidence type="ECO:0008006" key="4">
    <source>
        <dbReference type="Google" id="ProtNLM"/>
    </source>
</evidence>
<dbReference type="PATRIC" id="fig|1121098.3.peg.4018"/>
<feature type="chain" id="PRO_5004676134" description="Outer membrane protein beta-barrel domain-containing protein" evidence="1">
    <location>
        <begin position="21"/>
        <end position="305"/>
    </location>
</feature>
<name>U6R8D2_9BACT</name>
<dbReference type="HOGENOM" id="CLU_856999_0_0_10"/>
<dbReference type="AlphaFoldDB" id="U6R8D2"/>
<dbReference type="Proteomes" id="UP000017831">
    <property type="component" value="Unassembled WGS sequence"/>
</dbReference>
<reference evidence="2 3" key="1">
    <citation type="submission" date="2013-04" db="EMBL/GenBank/DDBJ databases">
        <title>The Genome Sequence of Bacteroides massiliensis DSM 17679.</title>
        <authorList>
            <consortium name="The Broad Institute Genomics Platform"/>
            <person name="Earl A."/>
            <person name="Ward D."/>
            <person name="Feldgarden M."/>
            <person name="Gevers D."/>
            <person name="Martens E."/>
            <person name="Fenner L."/>
            <person name="Roux V."/>
            <person name="Mallet M.N."/>
            <person name="Raoult D."/>
            <person name="Walker B."/>
            <person name="Young S."/>
            <person name="Zeng Q."/>
            <person name="Gargeya S."/>
            <person name="Fitzgerald M."/>
            <person name="Haas B."/>
            <person name="Abouelleil A."/>
            <person name="Allen A.W."/>
            <person name="Alvarado L."/>
            <person name="Arachchi H.M."/>
            <person name="Berlin A.M."/>
            <person name="Chapman S.B."/>
            <person name="Gainer-Dewar J."/>
            <person name="Goldberg J."/>
            <person name="Griggs A."/>
            <person name="Gujja S."/>
            <person name="Hansen M."/>
            <person name="Howarth C."/>
            <person name="Imamovic A."/>
            <person name="Ireland A."/>
            <person name="Larimer J."/>
            <person name="McCowan C."/>
            <person name="Murphy C."/>
            <person name="Pearson M."/>
            <person name="Poon T.W."/>
            <person name="Priest M."/>
            <person name="Roberts A."/>
            <person name="Saif S."/>
            <person name="Shea T."/>
            <person name="Sisk P."/>
            <person name="Sykes S."/>
            <person name="Wortman J."/>
            <person name="Nusbaum C."/>
            <person name="Birren B."/>
        </authorList>
    </citation>
    <scope>NUCLEOTIDE SEQUENCE [LARGE SCALE GENOMIC DNA]</scope>
    <source>
        <strain evidence="3">B84634 / Timone 84634 / DSM 17679 / JCM 13223</strain>
    </source>
</reference>
<gene>
    <name evidence="2" type="ORF">HMPREF1534_03933</name>
</gene>
<comment type="caution">
    <text evidence="2">The sequence shown here is derived from an EMBL/GenBank/DDBJ whole genome shotgun (WGS) entry which is preliminary data.</text>
</comment>
<organism evidence="2 3">
    <name type="scientific">Phocaeicola massiliensis B84634 = Timone 84634 = DSM 17679 = JCM 13223</name>
    <dbReference type="NCBI Taxonomy" id="1121098"/>
    <lineage>
        <taxon>Bacteria</taxon>
        <taxon>Pseudomonadati</taxon>
        <taxon>Bacteroidota</taxon>
        <taxon>Bacteroidia</taxon>
        <taxon>Bacteroidales</taxon>
        <taxon>Bacteroidaceae</taxon>
        <taxon>Phocaeicola</taxon>
    </lineage>
</organism>
<evidence type="ECO:0000256" key="1">
    <source>
        <dbReference type="SAM" id="SignalP"/>
    </source>
</evidence>
<dbReference type="InterPro" id="IPR031585">
    <property type="entry name" value="OmpA_OmpF-like"/>
</dbReference>
<keyword evidence="1" id="KW-0732">Signal</keyword>
<dbReference type="GeneID" id="60060205"/>
<sequence length="305" mass="33730">MIKKLCTLLMLTILSAPLLAQTVGSESDGVLFAPKKGQWQVSVLLGGGNNFYNEKTSYLLPAFTNTGGSVGLPDKGEASQGDLNRYLNIDGLNNNSLTNILGIEGKYFLSDCWDINFQFSMNINLTPKKDYVEGNYTEVPDMIIPAQDYISARMTNNWYVGVGTNRYFKVSNPRIHPYLGGSLGFQMARIETTEPYTGDNYYDEDMVETDKETGKPVDPDELGGLPTQVYLSGSRAGQMFGIKAAGVAGIEYSLAPGLVLGFQFQPLAYRYDVIQLCPKGFDKYNASHHNIKIFDMPVLKLGIRF</sequence>
<dbReference type="RefSeq" id="WP_005945504.1">
    <property type="nucleotide sequence ID" value="NZ_KB890383.1"/>
</dbReference>
<dbReference type="eggNOG" id="COG3047">
    <property type="taxonomic scope" value="Bacteria"/>
</dbReference>